<dbReference type="Pfam" id="PF01047">
    <property type="entry name" value="MarR"/>
    <property type="match status" value="1"/>
</dbReference>
<keyword evidence="2" id="KW-0238">DNA-binding</keyword>
<dbReference type="InterPro" id="IPR036390">
    <property type="entry name" value="WH_DNA-bd_sf"/>
</dbReference>
<feature type="region of interest" description="Disordered" evidence="4">
    <location>
        <begin position="50"/>
        <end position="71"/>
    </location>
</feature>
<evidence type="ECO:0000259" key="5">
    <source>
        <dbReference type="PROSITE" id="PS50995"/>
    </source>
</evidence>
<organism evidence="6 7">
    <name type="scientific">Rhizobium grahamii</name>
    <dbReference type="NCBI Taxonomy" id="1120045"/>
    <lineage>
        <taxon>Bacteria</taxon>
        <taxon>Pseudomonadati</taxon>
        <taxon>Pseudomonadota</taxon>
        <taxon>Alphaproteobacteria</taxon>
        <taxon>Hyphomicrobiales</taxon>
        <taxon>Rhizobiaceae</taxon>
        <taxon>Rhizobium/Agrobacterium group</taxon>
        <taxon>Rhizobium</taxon>
    </lineage>
</organism>
<evidence type="ECO:0000313" key="6">
    <source>
        <dbReference type="EMBL" id="QFY61388.1"/>
    </source>
</evidence>
<sequence length="222" mass="24552">MPLVYDEMMRNVITQRCQCLPHNLLNRNGFRDAGSNMFPRSCPRRGQVKGIAMGKKHKDGKKQKSKKKDQTEYTLVDLSPALTQAARSMRTVLSRNLLESGLYAGQDGVILSLSETDGMTAGGLAQKLGVKAPTMTRTIGRMEAQGFLERKADEEDARLTKVYLTELGRGSVKAIEMAASSCDKVATQAFSEKEIRNLVRLLKAIDANLQAEAPDFEEVEEI</sequence>
<dbReference type="PANTHER" id="PTHR42756:SF1">
    <property type="entry name" value="TRANSCRIPTIONAL REPRESSOR OF EMRAB OPERON"/>
    <property type="match status" value="1"/>
</dbReference>
<dbReference type="Gene3D" id="1.10.10.10">
    <property type="entry name" value="Winged helix-like DNA-binding domain superfamily/Winged helix DNA-binding domain"/>
    <property type="match status" value="1"/>
</dbReference>
<evidence type="ECO:0000256" key="1">
    <source>
        <dbReference type="ARBA" id="ARBA00023015"/>
    </source>
</evidence>
<dbReference type="GO" id="GO:0003677">
    <property type="term" value="F:DNA binding"/>
    <property type="evidence" value="ECO:0007669"/>
    <property type="project" value="UniProtKB-KW"/>
</dbReference>
<dbReference type="InterPro" id="IPR000835">
    <property type="entry name" value="HTH_MarR-typ"/>
</dbReference>
<evidence type="ECO:0000256" key="2">
    <source>
        <dbReference type="ARBA" id="ARBA00023125"/>
    </source>
</evidence>
<keyword evidence="1" id="KW-0805">Transcription regulation</keyword>
<gene>
    <name evidence="6" type="ORF">FZ934_13845</name>
</gene>
<evidence type="ECO:0000256" key="4">
    <source>
        <dbReference type="SAM" id="MobiDB-lite"/>
    </source>
</evidence>
<name>A0A5Q0C609_9HYPH</name>
<dbReference type="SUPFAM" id="SSF46785">
    <property type="entry name" value="Winged helix' DNA-binding domain"/>
    <property type="match status" value="1"/>
</dbReference>
<keyword evidence="7" id="KW-1185">Reference proteome</keyword>
<reference evidence="6 7" key="1">
    <citation type="submission" date="2019-08" db="EMBL/GenBank/DDBJ databases">
        <title>Prosopis cineraria nodule microbiome.</title>
        <authorList>
            <person name="Ali R."/>
            <person name="Chaluvadi S.R."/>
            <person name="Wang X."/>
        </authorList>
    </citation>
    <scope>NUCLEOTIDE SEQUENCE [LARGE SCALE GENOMIC DNA]</scope>
    <source>
        <strain evidence="6 7">BG7</strain>
    </source>
</reference>
<feature type="compositionally biased region" description="Basic residues" evidence="4">
    <location>
        <begin position="54"/>
        <end position="67"/>
    </location>
</feature>
<evidence type="ECO:0000313" key="7">
    <source>
        <dbReference type="Proteomes" id="UP000326881"/>
    </source>
</evidence>
<keyword evidence="3" id="KW-0804">Transcription</keyword>
<protein>
    <submittedName>
        <fullName evidence="6">Winged helix-turn-helix transcriptional regulator</fullName>
    </submittedName>
</protein>
<proteinExistence type="predicted"/>
<dbReference type="KEGG" id="rgr:FZ934_13845"/>
<dbReference type="GO" id="GO:0003700">
    <property type="term" value="F:DNA-binding transcription factor activity"/>
    <property type="evidence" value="ECO:0007669"/>
    <property type="project" value="InterPro"/>
</dbReference>
<feature type="domain" description="HTH marR-type" evidence="5">
    <location>
        <begin position="75"/>
        <end position="207"/>
    </location>
</feature>
<evidence type="ECO:0000256" key="3">
    <source>
        <dbReference type="ARBA" id="ARBA00023163"/>
    </source>
</evidence>
<dbReference type="PROSITE" id="PS50995">
    <property type="entry name" value="HTH_MARR_2"/>
    <property type="match status" value="1"/>
</dbReference>
<dbReference type="PANTHER" id="PTHR42756">
    <property type="entry name" value="TRANSCRIPTIONAL REGULATOR, MARR"/>
    <property type="match status" value="1"/>
</dbReference>
<accession>A0A5Q0C609</accession>
<dbReference type="PRINTS" id="PR00598">
    <property type="entry name" value="HTHMARR"/>
</dbReference>
<dbReference type="EMBL" id="CP043498">
    <property type="protein sequence ID" value="QFY61388.1"/>
    <property type="molecule type" value="Genomic_DNA"/>
</dbReference>
<dbReference type="InterPro" id="IPR036388">
    <property type="entry name" value="WH-like_DNA-bd_sf"/>
</dbReference>
<dbReference type="SMART" id="SM00347">
    <property type="entry name" value="HTH_MARR"/>
    <property type="match status" value="1"/>
</dbReference>
<dbReference type="OrthoDB" id="8448256at2"/>
<dbReference type="AlphaFoldDB" id="A0A5Q0C609"/>
<dbReference type="Proteomes" id="UP000326881">
    <property type="component" value="Chromosome"/>
</dbReference>